<dbReference type="InterPro" id="IPR022749">
    <property type="entry name" value="D12N6_MeTrfase_N"/>
</dbReference>
<dbReference type="InterPro" id="IPR029063">
    <property type="entry name" value="SAM-dependent_MTases_sf"/>
</dbReference>
<keyword evidence="6" id="KW-0680">Restriction system</keyword>
<dbReference type="PRINTS" id="PR00507">
    <property type="entry name" value="N12N6MTFRASE"/>
</dbReference>
<evidence type="ECO:0000256" key="4">
    <source>
        <dbReference type="ARBA" id="ARBA00022679"/>
    </source>
</evidence>
<reference evidence="10 11" key="1">
    <citation type="submission" date="2018-10" db="EMBL/GenBank/DDBJ databases">
        <title>Genomic Encyclopedia of Type Strains, Phase IV (KMG-IV): sequencing the most valuable type-strain genomes for metagenomic binning, comparative biology and taxonomic classification.</title>
        <authorList>
            <person name="Goeker M."/>
        </authorList>
    </citation>
    <scope>NUCLEOTIDE SEQUENCE [LARGE SCALE GENOMIC DNA]</scope>
    <source>
        <strain evidence="10 11">DSM 4734</strain>
    </source>
</reference>
<protein>
    <recommendedName>
        <fullName evidence="2">site-specific DNA-methyltransferase (adenine-specific)</fullName>
        <ecNumber evidence="2">2.1.1.72</ecNumber>
    </recommendedName>
</protein>
<evidence type="ECO:0000256" key="2">
    <source>
        <dbReference type="ARBA" id="ARBA00011900"/>
    </source>
</evidence>
<feature type="domain" description="N6 adenine-specific DNA methyltransferase N-terminal" evidence="9">
    <location>
        <begin position="7"/>
        <end position="132"/>
    </location>
</feature>
<keyword evidence="3" id="KW-0489">Methyltransferase</keyword>
<keyword evidence="4" id="KW-0808">Transferase</keyword>
<dbReference type="AlphaFoldDB" id="A0A495CXL7"/>
<gene>
    <name evidence="10" type="ORF">C7435_3382</name>
</gene>
<comment type="caution">
    <text evidence="10">The sequence shown here is derived from an EMBL/GenBank/DDBJ whole genome shotgun (WGS) entry which is preliminary data.</text>
</comment>
<dbReference type="EC" id="2.1.1.72" evidence="2"/>
<evidence type="ECO:0000259" key="9">
    <source>
        <dbReference type="Pfam" id="PF12161"/>
    </source>
</evidence>
<evidence type="ECO:0000256" key="6">
    <source>
        <dbReference type="ARBA" id="ARBA00022747"/>
    </source>
</evidence>
<dbReference type="InterPro" id="IPR038333">
    <property type="entry name" value="T1MK-like_N_sf"/>
</dbReference>
<dbReference type="GO" id="GO:0009007">
    <property type="term" value="F:site-specific DNA-methyltransferase (adenine-specific) activity"/>
    <property type="evidence" value="ECO:0007669"/>
    <property type="project" value="UniProtKB-EC"/>
</dbReference>
<feature type="domain" description="DNA methylase adenine-specific" evidence="8">
    <location>
        <begin position="141"/>
        <end position="477"/>
    </location>
</feature>
<dbReference type="InterPro" id="IPR003356">
    <property type="entry name" value="DNA_methylase_A-5"/>
</dbReference>
<dbReference type="GO" id="GO:0032259">
    <property type="term" value="P:methylation"/>
    <property type="evidence" value="ECO:0007669"/>
    <property type="project" value="UniProtKB-KW"/>
</dbReference>
<dbReference type="Gene3D" id="3.40.50.150">
    <property type="entry name" value="Vaccinia Virus protein VP39"/>
    <property type="match status" value="1"/>
</dbReference>
<evidence type="ECO:0000313" key="11">
    <source>
        <dbReference type="Proteomes" id="UP000273675"/>
    </source>
</evidence>
<dbReference type="GO" id="GO:0009307">
    <property type="term" value="P:DNA restriction-modification system"/>
    <property type="evidence" value="ECO:0007669"/>
    <property type="project" value="UniProtKB-KW"/>
</dbReference>
<evidence type="ECO:0000256" key="5">
    <source>
        <dbReference type="ARBA" id="ARBA00022691"/>
    </source>
</evidence>
<proteinExistence type="inferred from homology"/>
<evidence type="ECO:0000313" key="10">
    <source>
        <dbReference type="EMBL" id="RKQ89521.1"/>
    </source>
</evidence>
<dbReference type="Proteomes" id="UP000273675">
    <property type="component" value="Unassembled WGS sequence"/>
</dbReference>
<dbReference type="RefSeq" id="WP_121212571.1">
    <property type="nucleotide sequence ID" value="NZ_RBIM01000010.1"/>
</dbReference>
<dbReference type="Pfam" id="PF12161">
    <property type="entry name" value="HsdM_N"/>
    <property type="match status" value="1"/>
</dbReference>
<dbReference type="SUPFAM" id="SSF53335">
    <property type="entry name" value="S-adenosyl-L-methionine-dependent methyltransferases"/>
    <property type="match status" value="1"/>
</dbReference>
<dbReference type="GO" id="GO:0008170">
    <property type="term" value="F:N-methyltransferase activity"/>
    <property type="evidence" value="ECO:0007669"/>
    <property type="project" value="InterPro"/>
</dbReference>
<dbReference type="CDD" id="cd02440">
    <property type="entry name" value="AdoMet_MTases"/>
    <property type="match status" value="1"/>
</dbReference>
<evidence type="ECO:0000256" key="7">
    <source>
        <dbReference type="ARBA" id="ARBA00047942"/>
    </source>
</evidence>
<keyword evidence="5" id="KW-0949">S-adenosyl-L-methionine</keyword>
<comment type="similarity">
    <text evidence="1">Belongs to the N(4)/N(6)-methyltransferase family.</text>
</comment>
<sequence>MVDSEVASRLWAAANQLWANTGLRPSQFSSPVLGLIFLRYADTIYTAAEAELGPVGSGRGAATKVDYQAQGVIFLPPEARYGHLVALPEGADLGQALNDAMKAIEAENEDLAGALPRSFTEIPNQTLVELLRILAPVQLSGDAFGQVYEFFLGKLAMAEGQKGGVFYTPESLVDLIVEIVEPFHGRIFDPACGSGGMFVHSAQFVERAGKAASSEISVFGVEKDPVTVNFNKMNLAVHGLSGDVRVANSFYDRHQELFPRVAEAGGFDFVMANPPFNVKEVDLARLEKDARFPFGLPSTNNANYIWISLFHSALNETGRAGFVMANSAGDARGSEMEIRKKLIESGDVDVIVSVGPNMFLTVTLPCTLWFFDRAKSKGPRADQVLFIDARHTFRQIDRAHREFTPQQVEFLSNIVRQWRGEDLMLFRKSDAMLAEQGLLEGYADVPGLCKAASWAEIEAQGWSLNPGRYVGAAEGEDDEVEFAVRMAELFTEFGELNVSAVALAAEIENNLETVGCQK</sequence>
<dbReference type="Gene3D" id="1.20.1260.30">
    <property type="match status" value="1"/>
</dbReference>
<dbReference type="GO" id="GO:0003677">
    <property type="term" value="F:DNA binding"/>
    <property type="evidence" value="ECO:0007669"/>
    <property type="project" value="InterPro"/>
</dbReference>
<dbReference type="InterPro" id="IPR052916">
    <property type="entry name" value="Type-I_RE_MTase_Subunit"/>
</dbReference>
<evidence type="ECO:0000256" key="3">
    <source>
        <dbReference type="ARBA" id="ARBA00022603"/>
    </source>
</evidence>
<organism evidence="10 11">
    <name type="scientific">Maricaulis maris</name>
    <dbReference type="NCBI Taxonomy" id="74318"/>
    <lineage>
        <taxon>Bacteria</taxon>
        <taxon>Pseudomonadati</taxon>
        <taxon>Pseudomonadota</taxon>
        <taxon>Alphaproteobacteria</taxon>
        <taxon>Maricaulales</taxon>
        <taxon>Maricaulaceae</taxon>
        <taxon>Maricaulis</taxon>
    </lineage>
</organism>
<evidence type="ECO:0000259" key="8">
    <source>
        <dbReference type="Pfam" id="PF02384"/>
    </source>
</evidence>
<evidence type="ECO:0000256" key="1">
    <source>
        <dbReference type="ARBA" id="ARBA00006594"/>
    </source>
</evidence>
<name>A0A495CXL7_9PROT</name>
<dbReference type="Pfam" id="PF02384">
    <property type="entry name" value="N6_Mtase"/>
    <property type="match status" value="1"/>
</dbReference>
<dbReference type="EMBL" id="RBIM01000010">
    <property type="protein sequence ID" value="RKQ89521.1"/>
    <property type="molecule type" value="Genomic_DNA"/>
</dbReference>
<comment type="catalytic activity">
    <reaction evidence="7">
        <text>a 2'-deoxyadenosine in DNA + S-adenosyl-L-methionine = an N(6)-methyl-2'-deoxyadenosine in DNA + S-adenosyl-L-homocysteine + H(+)</text>
        <dbReference type="Rhea" id="RHEA:15197"/>
        <dbReference type="Rhea" id="RHEA-COMP:12418"/>
        <dbReference type="Rhea" id="RHEA-COMP:12419"/>
        <dbReference type="ChEBI" id="CHEBI:15378"/>
        <dbReference type="ChEBI" id="CHEBI:57856"/>
        <dbReference type="ChEBI" id="CHEBI:59789"/>
        <dbReference type="ChEBI" id="CHEBI:90615"/>
        <dbReference type="ChEBI" id="CHEBI:90616"/>
        <dbReference type="EC" id="2.1.1.72"/>
    </reaction>
</comment>
<dbReference type="PANTHER" id="PTHR42998:SF1">
    <property type="entry name" value="TYPE I RESTRICTION ENZYME HINDI METHYLASE SUBUNIT"/>
    <property type="match status" value="1"/>
</dbReference>
<dbReference type="PANTHER" id="PTHR42998">
    <property type="entry name" value="TYPE I RESTRICTION ENZYME HINDVIIP M PROTEIN-RELATED"/>
    <property type="match status" value="1"/>
</dbReference>
<accession>A0A495CXL7</accession>
<dbReference type="OrthoDB" id="9806213at2"/>